<dbReference type="PIRSF" id="PIRSF000018">
    <property type="entry name" value="Mb_ADH_cyt_c"/>
    <property type="match status" value="1"/>
</dbReference>
<dbReference type="PROSITE" id="PS51007">
    <property type="entry name" value="CYTC"/>
    <property type="match status" value="3"/>
</dbReference>
<keyword evidence="8 11" id="KW-0472">Membrane</keyword>
<evidence type="ECO:0000313" key="14">
    <source>
        <dbReference type="Proteomes" id="UP000273643"/>
    </source>
</evidence>
<feature type="binding site" description="axial binding residue" evidence="10">
    <location>
        <position position="332"/>
    </location>
    <ligand>
        <name>heme c</name>
        <dbReference type="ChEBI" id="CHEBI:61717"/>
        <label>3</label>
    </ligand>
    <ligandPart>
        <name>Fe</name>
        <dbReference type="ChEBI" id="CHEBI:18248"/>
    </ligandPart>
</feature>
<organism evidence="13 14">
    <name type="scientific">Marinimicrobium koreense</name>
    <dbReference type="NCBI Taxonomy" id="306545"/>
    <lineage>
        <taxon>Bacteria</taxon>
        <taxon>Pseudomonadati</taxon>
        <taxon>Pseudomonadota</taxon>
        <taxon>Gammaproteobacteria</taxon>
        <taxon>Cellvibrionales</taxon>
        <taxon>Cellvibrionaceae</taxon>
        <taxon>Marinimicrobium</taxon>
    </lineage>
</organism>
<evidence type="ECO:0000256" key="8">
    <source>
        <dbReference type="ARBA" id="ARBA00023136"/>
    </source>
</evidence>
<comment type="subcellular location">
    <subcellularLocation>
        <location evidence="1">Cell membrane</location>
    </subcellularLocation>
</comment>
<dbReference type="GO" id="GO:0009055">
    <property type="term" value="F:electron transfer activity"/>
    <property type="evidence" value="ECO:0007669"/>
    <property type="project" value="InterPro"/>
</dbReference>
<dbReference type="GO" id="GO:0005886">
    <property type="term" value="C:plasma membrane"/>
    <property type="evidence" value="ECO:0007669"/>
    <property type="project" value="UniProtKB-SubCell"/>
</dbReference>
<dbReference type="InterPro" id="IPR051459">
    <property type="entry name" value="Cytochrome_c-type_DH"/>
</dbReference>
<evidence type="ECO:0000256" key="3">
    <source>
        <dbReference type="ARBA" id="ARBA00022617"/>
    </source>
</evidence>
<sequence length="426" mass="46389">MIKRIAVGIVGLIILGFIVLLLLAWEGSIEPQSPPSADSFSQEQIDRGQVMAGIGNCQSCHTTDPDQPYAGGLAFETEFGTLYSTNITPDPESGIGQWSQEAFNRAMREGVSRDGSHLFPAFPYTHFANVSDADLEDLYAYMMTREAINAEPPENTLRFPFSIRMLQAGWKLLYFDGATLEEDASRGEYLAEGLGHCSACHTPRNSVGAEADGQDYDGAFVNGWFAPALSDNHSTPVGWTEDELFLYLRNGVSIYHGVAAGSMADVVHQGLVEASDDDIRALARYFHTVTGGSDAAQAGSQAARAIRTAQERSAGTLSRGEELFTYGCASCHYNNPDEPSIMRPDMSLNSAVTADDPTNLIRFTLEGISDEAGIQGVVMPGYTDWSNDDLVALFTFLRDTHTDRPAWDNLEQRIQALRDNAGNGKE</sequence>
<accession>A0A3N1P0T9</accession>
<dbReference type="Gene3D" id="1.10.760.10">
    <property type="entry name" value="Cytochrome c-like domain"/>
    <property type="match status" value="3"/>
</dbReference>
<reference evidence="13 14" key="1">
    <citation type="submission" date="2018-11" db="EMBL/GenBank/DDBJ databases">
        <title>Genomic Encyclopedia of Type Strains, Phase IV (KMG-IV): sequencing the most valuable type-strain genomes for metagenomic binning, comparative biology and taxonomic classification.</title>
        <authorList>
            <person name="Goeker M."/>
        </authorList>
    </citation>
    <scope>NUCLEOTIDE SEQUENCE [LARGE SCALE GENOMIC DNA]</scope>
    <source>
        <strain evidence="13 14">DSM 16974</strain>
    </source>
</reference>
<feature type="binding site" description="covalent" evidence="9">
    <location>
        <position position="60"/>
    </location>
    <ligand>
        <name>heme c</name>
        <dbReference type="ChEBI" id="CHEBI:61717"/>
        <label>1</label>
    </ligand>
</feature>
<dbReference type="Proteomes" id="UP000273643">
    <property type="component" value="Unassembled WGS sequence"/>
</dbReference>
<dbReference type="Pfam" id="PF00034">
    <property type="entry name" value="Cytochrom_C"/>
    <property type="match status" value="2"/>
</dbReference>
<feature type="domain" description="Cytochrome c" evidence="12">
    <location>
        <begin position="315"/>
        <end position="398"/>
    </location>
</feature>
<dbReference type="GO" id="GO:0016614">
    <property type="term" value="F:oxidoreductase activity, acting on CH-OH group of donors"/>
    <property type="evidence" value="ECO:0007669"/>
    <property type="project" value="InterPro"/>
</dbReference>
<comment type="caution">
    <text evidence="13">The sequence shown here is derived from an EMBL/GenBank/DDBJ whole genome shotgun (WGS) entry which is preliminary data.</text>
</comment>
<dbReference type="GO" id="GO:0020037">
    <property type="term" value="F:heme binding"/>
    <property type="evidence" value="ECO:0007669"/>
    <property type="project" value="InterPro"/>
</dbReference>
<feature type="binding site" description="covalent" evidence="9">
    <location>
        <position position="200"/>
    </location>
    <ligand>
        <name>heme c</name>
        <dbReference type="ChEBI" id="CHEBI:61717"/>
        <label>2</label>
    </ligand>
</feature>
<evidence type="ECO:0000256" key="4">
    <source>
        <dbReference type="ARBA" id="ARBA00022723"/>
    </source>
</evidence>
<keyword evidence="4 10" id="KW-0479">Metal-binding</keyword>
<evidence type="ECO:0000256" key="1">
    <source>
        <dbReference type="ARBA" id="ARBA00004236"/>
    </source>
</evidence>
<proteinExistence type="predicted"/>
<feature type="transmembrane region" description="Helical" evidence="11">
    <location>
        <begin position="5"/>
        <end position="25"/>
    </location>
</feature>
<keyword evidence="2" id="KW-1003">Cell membrane</keyword>
<feature type="binding site" description="covalent" evidence="9">
    <location>
        <position position="328"/>
    </location>
    <ligand>
        <name>heme c</name>
        <dbReference type="ChEBI" id="CHEBI:61717"/>
        <label>3</label>
    </ligand>
</feature>
<protein>
    <submittedName>
        <fullName evidence="13">Mono/diheme cytochrome c family protein</fullName>
    </submittedName>
</protein>
<evidence type="ECO:0000256" key="7">
    <source>
        <dbReference type="ARBA" id="ARBA00023004"/>
    </source>
</evidence>
<dbReference type="EMBL" id="RJUK01000001">
    <property type="protein sequence ID" value="ROQ21191.1"/>
    <property type="molecule type" value="Genomic_DNA"/>
</dbReference>
<feature type="binding site" description="covalent" evidence="9">
    <location>
        <position position="197"/>
    </location>
    <ligand>
        <name>heme c</name>
        <dbReference type="ChEBI" id="CHEBI:61717"/>
        <label>2</label>
    </ligand>
</feature>
<evidence type="ECO:0000259" key="12">
    <source>
        <dbReference type="PROSITE" id="PS51007"/>
    </source>
</evidence>
<keyword evidence="14" id="KW-1185">Reference proteome</keyword>
<gene>
    <name evidence="13" type="ORF">EDC38_1814</name>
</gene>
<dbReference type="InterPro" id="IPR014353">
    <property type="entry name" value="Membr-bd_ADH_cyt_c"/>
</dbReference>
<dbReference type="GO" id="GO:0005506">
    <property type="term" value="F:iron ion binding"/>
    <property type="evidence" value="ECO:0007669"/>
    <property type="project" value="InterPro"/>
</dbReference>
<dbReference type="PANTHER" id="PTHR35008">
    <property type="entry name" value="BLL4482 PROTEIN-RELATED"/>
    <property type="match status" value="1"/>
</dbReference>
<keyword evidence="7 10" id="KW-0408">Iron</keyword>
<evidence type="ECO:0000256" key="2">
    <source>
        <dbReference type="ARBA" id="ARBA00022475"/>
    </source>
</evidence>
<dbReference type="SUPFAM" id="SSF46626">
    <property type="entry name" value="Cytochrome c"/>
    <property type="match status" value="3"/>
</dbReference>
<keyword evidence="5" id="KW-0732">Signal</keyword>
<dbReference type="InterPro" id="IPR036909">
    <property type="entry name" value="Cyt_c-like_dom_sf"/>
</dbReference>
<name>A0A3N1P0T9_9GAMM</name>
<feature type="domain" description="Cytochrome c" evidence="12">
    <location>
        <begin position="182"/>
        <end position="290"/>
    </location>
</feature>
<dbReference type="InterPro" id="IPR009056">
    <property type="entry name" value="Cyt_c-like_dom"/>
</dbReference>
<feature type="binding site" description="covalent" evidence="9">
    <location>
        <position position="57"/>
    </location>
    <ligand>
        <name>heme c</name>
        <dbReference type="ChEBI" id="CHEBI:61717"/>
        <label>1</label>
    </ligand>
</feature>
<feature type="binding site" description="axial binding residue" evidence="10">
    <location>
        <position position="201"/>
    </location>
    <ligand>
        <name>heme c</name>
        <dbReference type="ChEBI" id="CHEBI:61717"/>
        <label>2</label>
    </ligand>
    <ligandPart>
        <name>Fe</name>
        <dbReference type="ChEBI" id="CHEBI:18248"/>
    </ligandPart>
</feature>
<feature type="binding site" description="covalent" evidence="9">
    <location>
        <position position="331"/>
    </location>
    <ligand>
        <name>heme c</name>
        <dbReference type="ChEBI" id="CHEBI:61717"/>
        <label>3</label>
    </ligand>
</feature>
<dbReference type="OrthoDB" id="9811281at2"/>
<feature type="domain" description="Cytochrome c" evidence="12">
    <location>
        <begin position="43"/>
        <end position="146"/>
    </location>
</feature>
<comment type="cofactor">
    <cofactor evidence="9">
        <name>heme c</name>
        <dbReference type="ChEBI" id="CHEBI:61717"/>
    </cofactor>
    <text evidence="9">Binds 3 heme c groups covalently per subunit.</text>
</comment>
<keyword evidence="3 9" id="KW-0349">Heme</keyword>
<feature type="binding site" description="axial binding residue" evidence="10">
    <location>
        <position position="61"/>
    </location>
    <ligand>
        <name>heme c</name>
        <dbReference type="ChEBI" id="CHEBI:61717"/>
        <label>1</label>
    </ligand>
    <ligandPart>
        <name>Fe</name>
        <dbReference type="ChEBI" id="CHEBI:18248"/>
    </ligandPart>
</feature>
<evidence type="ECO:0000256" key="9">
    <source>
        <dbReference type="PIRSR" id="PIRSR000018-50"/>
    </source>
</evidence>
<keyword evidence="11" id="KW-0812">Transmembrane</keyword>
<evidence type="ECO:0000256" key="11">
    <source>
        <dbReference type="SAM" id="Phobius"/>
    </source>
</evidence>
<keyword evidence="6" id="KW-0677">Repeat</keyword>
<evidence type="ECO:0000256" key="10">
    <source>
        <dbReference type="PIRSR" id="PIRSR000018-51"/>
    </source>
</evidence>
<dbReference type="PANTHER" id="PTHR35008:SF8">
    <property type="entry name" value="ALCOHOL DEHYDROGENASE CYTOCHROME C SUBUNIT"/>
    <property type="match status" value="1"/>
</dbReference>
<keyword evidence="11" id="KW-1133">Transmembrane helix</keyword>
<dbReference type="RefSeq" id="WP_123638221.1">
    <property type="nucleotide sequence ID" value="NZ_RJUK01000001.1"/>
</dbReference>
<evidence type="ECO:0000256" key="6">
    <source>
        <dbReference type="ARBA" id="ARBA00022737"/>
    </source>
</evidence>
<dbReference type="AlphaFoldDB" id="A0A3N1P0T9"/>
<evidence type="ECO:0000313" key="13">
    <source>
        <dbReference type="EMBL" id="ROQ21191.1"/>
    </source>
</evidence>
<evidence type="ECO:0000256" key="5">
    <source>
        <dbReference type="ARBA" id="ARBA00022729"/>
    </source>
</evidence>